<dbReference type="PROSITE" id="PS51257">
    <property type="entry name" value="PROKAR_LIPOPROTEIN"/>
    <property type="match status" value="1"/>
</dbReference>
<comment type="caution">
    <text evidence="3">The sequence shown here is derived from an EMBL/GenBank/DDBJ whole genome shotgun (WGS) entry which is preliminary data.</text>
</comment>
<sequence>MNRSAIRSLGCTLTILLLSLGTGCASSSSLPAAKGAEPPGGKPLRIGRAAFTDKNSGVWVVAHMSDWRNHAANSLSGIQGAIDMGVHIVEVDVQLTKDNVPILMHDETVDKTTNGTGKVAEMTLAEIKSLYLKQRQGGDNEPLTSERVPTLKEAMELAKGKVMVNLDKGWAYRDAMWDVLVQTGTTDHGIFKSAANNVEVESWLKSKSPRPLYVQVMLDSHLDKLDALLRGAKPDAFELVFPSRNAKVIADETLTKIRQSGAKLWVNTMMPSQIAGMKDVETTWDWSIGKGVQLIQTDAPSRLLRHLKKE</sequence>
<dbReference type="GO" id="GO:0008889">
    <property type="term" value="F:glycerophosphodiester phosphodiesterase activity"/>
    <property type="evidence" value="ECO:0007669"/>
    <property type="project" value="TreeGrafter"/>
</dbReference>
<name>A0A916NRL9_9BACL</name>
<gene>
    <name evidence="3" type="ORF">PAESOLCIP111_04600</name>
</gene>
<dbReference type="GO" id="GO:0005886">
    <property type="term" value="C:plasma membrane"/>
    <property type="evidence" value="ECO:0007669"/>
    <property type="project" value="TreeGrafter"/>
</dbReference>
<dbReference type="Pfam" id="PF03009">
    <property type="entry name" value="GDPD"/>
    <property type="match status" value="1"/>
</dbReference>
<dbReference type="AlphaFoldDB" id="A0A916NRL9"/>
<evidence type="ECO:0000256" key="1">
    <source>
        <dbReference type="SAM" id="SignalP"/>
    </source>
</evidence>
<protein>
    <recommendedName>
        <fullName evidence="2">GP-PDE domain-containing protein</fullName>
    </recommendedName>
</protein>
<dbReference type="InterPro" id="IPR032160">
    <property type="entry name" value="DUF4996"/>
</dbReference>
<evidence type="ECO:0000259" key="2">
    <source>
        <dbReference type="PROSITE" id="PS51704"/>
    </source>
</evidence>
<dbReference type="CDD" id="cd08566">
    <property type="entry name" value="GDPD_AtGDE_like"/>
    <property type="match status" value="1"/>
</dbReference>
<dbReference type="GO" id="GO:0006644">
    <property type="term" value="P:phospholipid metabolic process"/>
    <property type="evidence" value="ECO:0007669"/>
    <property type="project" value="TreeGrafter"/>
</dbReference>
<dbReference type="Pfam" id="PF16387">
    <property type="entry name" value="DUF4996"/>
    <property type="match status" value="1"/>
</dbReference>
<dbReference type="RefSeq" id="WP_218094320.1">
    <property type="nucleotide sequence ID" value="NZ_CAJVAS010000026.1"/>
</dbReference>
<dbReference type="PANTHER" id="PTHR46320">
    <property type="entry name" value="GLYCEROPHOSPHODIESTER PHOSPHODIESTERASE 1"/>
    <property type="match status" value="1"/>
</dbReference>
<feature type="domain" description="GP-PDE" evidence="2">
    <location>
        <begin position="58"/>
        <end position="310"/>
    </location>
</feature>
<dbReference type="Proteomes" id="UP000693672">
    <property type="component" value="Unassembled WGS sequence"/>
</dbReference>
<dbReference type="EMBL" id="CAJVAS010000026">
    <property type="protein sequence ID" value="CAG7644003.1"/>
    <property type="molecule type" value="Genomic_DNA"/>
</dbReference>
<organism evidence="3 4">
    <name type="scientific">Paenibacillus solanacearum</name>
    <dbReference type="NCBI Taxonomy" id="2048548"/>
    <lineage>
        <taxon>Bacteria</taxon>
        <taxon>Bacillati</taxon>
        <taxon>Bacillota</taxon>
        <taxon>Bacilli</taxon>
        <taxon>Bacillales</taxon>
        <taxon>Paenibacillaceae</taxon>
        <taxon>Paenibacillus</taxon>
    </lineage>
</organism>
<dbReference type="InterPro" id="IPR030395">
    <property type="entry name" value="GP_PDE_dom"/>
</dbReference>
<accession>A0A916NRL9</accession>
<dbReference type="PANTHER" id="PTHR46320:SF1">
    <property type="entry name" value="GLYCEROPHOSPHODIESTER PHOSPHODIESTERASE 1"/>
    <property type="match status" value="1"/>
</dbReference>
<dbReference type="GO" id="GO:0070291">
    <property type="term" value="P:N-acylethanolamine metabolic process"/>
    <property type="evidence" value="ECO:0007669"/>
    <property type="project" value="TreeGrafter"/>
</dbReference>
<keyword evidence="4" id="KW-1185">Reference proteome</keyword>
<keyword evidence="1" id="KW-0732">Signal</keyword>
<dbReference type="PROSITE" id="PS51704">
    <property type="entry name" value="GP_PDE"/>
    <property type="match status" value="1"/>
</dbReference>
<feature type="chain" id="PRO_5038733134" description="GP-PDE domain-containing protein" evidence="1">
    <location>
        <begin position="28"/>
        <end position="310"/>
    </location>
</feature>
<evidence type="ECO:0000313" key="3">
    <source>
        <dbReference type="EMBL" id="CAG7644003.1"/>
    </source>
</evidence>
<proteinExistence type="predicted"/>
<feature type="signal peptide" evidence="1">
    <location>
        <begin position="1"/>
        <end position="27"/>
    </location>
</feature>
<dbReference type="GO" id="GO:0006580">
    <property type="term" value="P:ethanolamine metabolic process"/>
    <property type="evidence" value="ECO:0007669"/>
    <property type="project" value="TreeGrafter"/>
</dbReference>
<evidence type="ECO:0000313" key="4">
    <source>
        <dbReference type="Proteomes" id="UP000693672"/>
    </source>
</evidence>
<reference evidence="3" key="1">
    <citation type="submission" date="2021-06" db="EMBL/GenBank/DDBJ databases">
        <authorList>
            <person name="Criscuolo A."/>
        </authorList>
    </citation>
    <scope>NUCLEOTIDE SEQUENCE</scope>
    <source>
        <strain evidence="3">CIP111600</strain>
    </source>
</reference>